<dbReference type="InterPro" id="IPR011762">
    <property type="entry name" value="COA_CT_N"/>
</dbReference>
<feature type="domain" description="CoA carboxyltransferase N-terminal" evidence="12">
    <location>
        <begin position="23"/>
        <end position="228"/>
    </location>
</feature>
<evidence type="ECO:0000313" key="13">
    <source>
        <dbReference type="EMBL" id="SVC96951.1"/>
    </source>
</evidence>
<dbReference type="GO" id="GO:0006633">
    <property type="term" value="P:fatty acid biosynthetic process"/>
    <property type="evidence" value="ECO:0007669"/>
    <property type="project" value="UniProtKB-KW"/>
</dbReference>
<evidence type="ECO:0000256" key="8">
    <source>
        <dbReference type="ARBA" id="ARBA00022833"/>
    </source>
</evidence>
<keyword evidence="8" id="KW-0862">Zinc</keyword>
<dbReference type="GO" id="GO:0005524">
    <property type="term" value="F:ATP binding"/>
    <property type="evidence" value="ECO:0007669"/>
    <property type="project" value="UniProtKB-KW"/>
</dbReference>
<dbReference type="PRINTS" id="PR01070">
    <property type="entry name" value="ACCCTRFRASEB"/>
</dbReference>
<protein>
    <recommendedName>
        <fullName evidence="12">CoA carboxyltransferase N-terminal domain-containing protein</fullName>
    </recommendedName>
</protein>
<evidence type="ECO:0000256" key="7">
    <source>
        <dbReference type="ARBA" id="ARBA00022832"/>
    </source>
</evidence>
<keyword evidence="5" id="KW-0547">Nucleotide-binding</keyword>
<dbReference type="PANTHER" id="PTHR42995:SF5">
    <property type="entry name" value="ACETYL-COENZYME A CARBOXYLASE CARBOXYL TRANSFERASE SUBUNIT BETA, CHLOROPLASTIC"/>
    <property type="match status" value="1"/>
</dbReference>
<evidence type="ECO:0000256" key="4">
    <source>
        <dbReference type="ARBA" id="ARBA00022723"/>
    </source>
</evidence>
<proteinExistence type="predicted"/>
<gene>
    <name evidence="13" type="ORF">METZ01_LOCUS349805</name>
</gene>
<accession>A0A382RK16</accession>
<dbReference type="GO" id="GO:0008270">
    <property type="term" value="F:zinc ion binding"/>
    <property type="evidence" value="ECO:0007669"/>
    <property type="project" value="UniProtKB-KW"/>
</dbReference>
<keyword evidence="6" id="KW-0863">Zinc-finger</keyword>
<dbReference type="NCBIfam" id="TIGR00515">
    <property type="entry name" value="accD"/>
    <property type="match status" value="1"/>
</dbReference>
<keyword evidence="9" id="KW-0067">ATP-binding</keyword>
<evidence type="ECO:0000256" key="6">
    <source>
        <dbReference type="ARBA" id="ARBA00022771"/>
    </source>
</evidence>
<dbReference type="InterPro" id="IPR041010">
    <property type="entry name" value="Znf-ACC"/>
</dbReference>
<keyword evidence="10" id="KW-0443">Lipid metabolism</keyword>
<feature type="non-terminal residue" evidence="13">
    <location>
        <position position="228"/>
    </location>
</feature>
<evidence type="ECO:0000256" key="10">
    <source>
        <dbReference type="ARBA" id="ARBA00023098"/>
    </source>
</evidence>
<dbReference type="PANTHER" id="PTHR42995">
    <property type="entry name" value="ACETYL-COENZYME A CARBOXYLASE CARBOXYL TRANSFERASE SUBUNIT BETA, CHLOROPLASTIC"/>
    <property type="match status" value="1"/>
</dbReference>
<dbReference type="InterPro" id="IPR000438">
    <property type="entry name" value="Acetyl_CoA_COase_Trfase_b_su"/>
</dbReference>
<dbReference type="Pfam" id="PF01039">
    <property type="entry name" value="Carboxyl_trans"/>
    <property type="match status" value="1"/>
</dbReference>
<dbReference type="Pfam" id="PF17848">
    <property type="entry name" value="Zn_ribbon_ACC"/>
    <property type="match status" value="1"/>
</dbReference>
<reference evidence="13" key="1">
    <citation type="submission" date="2018-05" db="EMBL/GenBank/DDBJ databases">
        <authorList>
            <person name="Lanie J.A."/>
            <person name="Ng W.-L."/>
            <person name="Kazmierczak K.M."/>
            <person name="Andrzejewski T.M."/>
            <person name="Davidsen T.M."/>
            <person name="Wayne K.J."/>
            <person name="Tettelin H."/>
            <person name="Glass J.I."/>
            <person name="Rusch D."/>
            <person name="Podicherti R."/>
            <person name="Tsui H.-C.T."/>
            <person name="Winkler M.E."/>
        </authorList>
    </citation>
    <scope>NUCLEOTIDE SEQUENCE</scope>
</reference>
<dbReference type="SUPFAM" id="SSF52096">
    <property type="entry name" value="ClpP/crotonase"/>
    <property type="match status" value="1"/>
</dbReference>
<dbReference type="InterPro" id="IPR034733">
    <property type="entry name" value="AcCoA_carboxyl_beta"/>
</dbReference>
<evidence type="ECO:0000256" key="5">
    <source>
        <dbReference type="ARBA" id="ARBA00022741"/>
    </source>
</evidence>
<evidence type="ECO:0000256" key="3">
    <source>
        <dbReference type="ARBA" id="ARBA00022679"/>
    </source>
</evidence>
<dbReference type="EMBL" id="UINC01121640">
    <property type="protein sequence ID" value="SVC96951.1"/>
    <property type="molecule type" value="Genomic_DNA"/>
</dbReference>
<evidence type="ECO:0000256" key="9">
    <source>
        <dbReference type="ARBA" id="ARBA00022840"/>
    </source>
</evidence>
<keyword evidence="3" id="KW-0808">Transferase</keyword>
<dbReference type="Gene3D" id="3.90.226.10">
    <property type="entry name" value="2-enoyl-CoA Hydratase, Chain A, domain 1"/>
    <property type="match status" value="1"/>
</dbReference>
<keyword evidence="7" id="KW-0276">Fatty acid metabolism</keyword>
<organism evidence="13">
    <name type="scientific">marine metagenome</name>
    <dbReference type="NCBI Taxonomy" id="408172"/>
    <lineage>
        <taxon>unclassified sequences</taxon>
        <taxon>metagenomes</taxon>
        <taxon>ecological metagenomes</taxon>
    </lineage>
</organism>
<evidence type="ECO:0000259" key="12">
    <source>
        <dbReference type="PROSITE" id="PS50980"/>
    </source>
</evidence>
<dbReference type="InterPro" id="IPR029045">
    <property type="entry name" value="ClpP/crotonase-like_dom_sf"/>
</dbReference>
<keyword evidence="2" id="KW-0444">Lipid biosynthesis</keyword>
<name>A0A382RK16_9ZZZZ</name>
<dbReference type="AlphaFoldDB" id="A0A382RK16"/>
<evidence type="ECO:0000256" key="11">
    <source>
        <dbReference type="ARBA" id="ARBA00023160"/>
    </source>
</evidence>
<dbReference type="GO" id="GO:0009329">
    <property type="term" value="C:acetate CoA-transferase complex"/>
    <property type="evidence" value="ECO:0007669"/>
    <property type="project" value="TreeGrafter"/>
</dbReference>
<comment type="subcellular location">
    <subcellularLocation>
        <location evidence="1">Cytoplasm</location>
    </subcellularLocation>
</comment>
<dbReference type="GO" id="GO:2001295">
    <property type="term" value="P:malonyl-CoA biosynthetic process"/>
    <property type="evidence" value="ECO:0007669"/>
    <property type="project" value="TreeGrafter"/>
</dbReference>
<evidence type="ECO:0000256" key="2">
    <source>
        <dbReference type="ARBA" id="ARBA00022516"/>
    </source>
</evidence>
<keyword evidence="11" id="KW-0275">Fatty acid biosynthesis</keyword>
<dbReference type="PROSITE" id="PS50980">
    <property type="entry name" value="COA_CT_NTER"/>
    <property type="match status" value="1"/>
</dbReference>
<evidence type="ECO:0000256" key="1">
    <source>
        <dbReference type="ARBA" id="ARBA00004496"/>
    </source>
</evidence>
<dbReference type="GO" id="GO:0016740">
    <property type="term" value="F:transferase activity"/>
    <property type="evidence" value="ECO:0007669"/>
    <property type="project" value="UniProtKB-KW"/>
</dbReference>
<dbReference type="GO" id="GO:0003989">
    <property type="term" value="F:acetyl-CoA carboxylase activity"/>
    <property type="evidence" value="ECO:0007669"/>
    <property type="project" value="InterPro"/>
</dbReference>
<sequence>MSWLEKILPSIGKNAKKNIPEGLWSKCPECSRVLYQEELERLSYVCPKCDHHLIISARRRLENFLDVEHQFEIAPNIQSVDPLKFKDQKKYKDRYIDAQKKTKEKDALVVKKGLLKGMPIVAAAFDFNFMGGSMGSVVGEKFVRAADVAIENIIPLVCFSASGGARMQEGLFSLMQMSKTSLAVKLMADKKIPFISVLTDPTMGGVSASLAMLGDIQIAEPKARIGFA</sequence>
<keyword evidence="4" id="KW-0479">Metal-binding</keyword>